<keyword evidence="3" id="KW-1185">Reference proteome</keyword>
<dbReference type="Proteomes" id="UP001430953">
    <property type="component" value="Unassembled WGS sequence"/>
</dbReference>
<evidence type="ECO:0000256" key="1">
    <source>
        <dbReference type="SAM" id="Phobius"/>
    </source>
</evidence>
<name>A0AAW2E899_9HYME</name>
<comment type="caution">
    <text evidence="2">The sequence shown here is derived from an EMBL/GenBank/DDBJ whole genome shotgun (WGS) entry which is preliminary data.</text>
</comment>
<proteinExistence type="predicted"/>
<dbReference type="AlphaFoldDB" id="A0AAW2E899"/>
<keyword evidence="1" id="KW-0472">Membrane</keyword>
<gene>
    <name evidence="2" type="ORF">PUN28_020445</name>
</gene>
<dbReference type="EMBL" id="JADYXP020000058">
    <property type="protein sequence ID" value="KAL0098489.1"/>
    <property type="molecule type" value="Genomic_DNA"/>
</dbReference>
<keyword evidence="1" id="KW-1133">Transmembrane helix</keyword>
<evidence type="ECO:0000313" key="3">
    <source>
        <dbReference type="Proteomes" id="UP001430953"/>
    </source>
</evidence>
<organism evidence="2 3">
    <name type="scientific">Cardiocondyla obscurior</name>
    <dbReference type="NCBI Taxonomy" id="286306"/>
    <lineage>
        <taxon>Eukaryota</taxon>
        <taxon>Metazoa</taxon>
        <taxon>Ecdysozoa</taxon>
        <taxon>Arthropoda</taxon>
        <taxon>Hexapoda</taxon>
        <taxon>Insecta</taxon>
        <taxon>Pterygota</taxon>
        <taxon>Neoptera</taxon>
        <taxon>Endopterygota</taxon>
        <taxon>Hymenoptera</taxon>
        <taxon>Apocrita</taxon>
        <taxon>Aculeata</taxon>
        <taxon>Formicoidea</taxon>
        <taxon>Formicidae</taxon>
        <taxon>Myrmicinae</taxon>
        <taxon>Cardiocondyla</taxon>
    </lineage>
</organism>
<sequence>MIHVCQILIFIVFCPISLLLVKRKLLRGHLLTSPHDESLADFQREFFFLFFVNIFAFARHCTMIRCGLKGFLSTLKIVTMGSADDLPLSKIFFLFFVNIFASGENRTLKIITCGHLLTSPHNDTLPDFDKFFRLSISLLLVKVKR</sequence>
<accession>A0AAW2E899</accession>
<reference evidence="2 3" key="1">
    <citation type="submission" date="2023-03" db="EMBL/GenBank/DDBJ databases">
        <title>High recombination rates correlate with genetic variation in Cardiocondyla obscurior ants.</title>
        <authorList>
            <person name="Errbii M."/>
        </authorList>
    </citation>
    <scope>NUCLEOTIDE SEQUENCE [LARGE SCALE GENOMIC DNA]</scope>
    <source>
        <strain evidence="2">Alpha-2009</strain>
        <tissue evidence="2">Whole body</tissue>
    </source>
</reference>
<keyword evidence="1" id="KW-0812">Transmembrane</keyword>
<feature type="transmembrane region" description="Helical" evidence="1">
    <location>
        <begin position="7"/>
        <end position="26"/>
    </location>
</feature>
<evidence type="ECO:0000313" key="2">
    <source>
        <dbReference type="EMBL" id="KAL0098489.1"/>
    </source>
</evidence>
<protein>
    <submittedName>
        <fullName evidence="2">Uncharacterized protein</fullName>
    </submittedName>
</protein>